<organism evidence="4 5">
    <name type="scientific">Romanomermis culicivorax</name>
    <name type="common">Nematode worm</name>
    <dbReference type="NCBI Taxonomy" id="13658"/>
    <lineage>
        <taxon>Eukaryota</taxon>
        <taxon>Metazoa</taxon>
        <taxon>Ecdysozoa</taxon>
        <taxon>Nematoda</taxon>
        <taxon>Enoplea</taxon>
        <taxon>Dorylaimia</taxon>
        <taxon>Mermithida</taxon>
        <taxon>Mermithoidea</taxon>
        <taxon>Mermithidae</taxon>
        <taxon>Romanomermis</taxon>
    </lineage>
</organism>
<dbReference type="InterPro" id="IPR058265">
    <property type="entry name" value="DUF7959"/>
</dbReference>
<dbReference type="Pfam" id="PF25898">
    <property type="entry name" value="LolA_2nd_metazoa"/>
    <property type="match status" value="1"/>
</dbReference>
<dbReference type="AlphaFoldDB" id="A0A915INN2"/>
<keyword evidence="1" id="KW-0472">Membrane</keyword>
<keyword evidence="1" id="KW-0812">Transmembrane</keyword>
<accession>A0A915INN2</accession>
<sequence>MLESEFFIETNIYENGVNLETIPFTYLYDQKTDVTSVYRIVGNKTIVFIVNKDASSVAKIDGPTCITKNNLGTNQFDILSVNYTDFGWSKPILRLNELFQILNKYNFTELKNKTSVDGYDSQLIHYASCNRTIGKDVIVDLAVYKNDAKKIESLEFSIIADNNTNVNRSVNFKFINATSGYGWKIAEHFLPPVGYDCGQFNPESSAKKLSIKFPDSFSIRVEYTNVSTTSKTDNHIFIDAKNHIVSFDHSSVLIDQVINSKKPLNDYIIDGDFRIFRDFSTGLQYAIHWNNMTCKSVIPLPANSTDSYEQDNKTFMKDTFDVLLSSKLNYSYVGLRNFKGVECEVFIASSDLMGQKLSYEIYISKNSGNLPTALLVYREIGARMTLSSEQYFYAFKEDASVTKFNHIAPCLKLVQNYSYLLLELFSENPITNIDFQGLKIKLIKEVAERANVSVLRIDNLYFQPVNQSILYTFFTLSDQMNVNGSDTAYFTPEIDVVKANENLNKSIIAKEMMIDINGIKLKTTKNGLNFVPPFFTSGNGTVVVEVVRSSRGAMAALAIFMLIIGMAGGFGLAFFLYKRNRGIPYQIYE</sequence>
<proteinExistence type="predicted"/>
<keyword evidence="4" id="KW-1185">Reference proteome</keyword>
<dbReference type="WBParaSite" id="nRc.2.0.1.t15479-RA">
    <property type="protein sequence ID" value="nRc.2.0.1.t15479-RA"/>
    <property type="gene ID" value="nRc.2.0.1.g15479"/>
</dbReference>
<feature type="domain" description="DUF7959" evidence="3">
    <location>
        <begin position="416"/>
        <end position="531"/>
    </location>
</feature>
<evidence type="ECO:0000256" key="1">
    <source>
        <dbReference type="SAM" id="Phobius"/>
    </source>
</evidence>
<evidence type="ECO:0000313" key="5">
    <source>
        <dbReference type="WBParaSite" id="nRc.2.0.1.t15479-RA"/>
    </source>
</evidence>
<name>A0A915INN2_ROMCU</name>
<dbReference type="InterPro" id="IPR058831">
    <property type="entry name" value="LolA-like_dom_2nd"/>
</dbReference>
<feature type="transmembrane region" description="Helical" evidence="1">
    <location>
        <begin position="553"/>
        <end position="577"/>
    </location>
</feature>
<dbReference type="Pfam" id="PF25899">
    <property type="entry name" value="DUF7959"/>
    <property type="match status" value="1"/>
</dbReference>
<dbReference type="Proteomes" id="UP000887565">
    <property type="component" value="Unplaced"/>
</dbReference>
<evidence type="ECO:0000259" key="3">
    <source>
        <dbReference type="Pfam" id="PF25899"/>
    </source>
</evidence>
<evidence type="ECO:0000313" key="4">
    <source>
        <dbReference type="Proteomes" id="UP000887565"/>
    </source>
</evidence>
<dbReference type="PANTHER" id="PTHR36902">
    <property type="entry name" value="ENRICHED IN SURFACE-LABELED PROTEOME PROTEIN 9"/>
    <property type="match status" value="1"/>
</dbReference>
<keyword evidence="1" id="KW-1133">Transmembrane helix</keyword>
<reference evidence="5" key="1">
    <citation type="submission" date="2022-11" db="UniProtKB">
        <authorList>
            <consortium name="WormBaseParasite"/>
        </authorList>
    </citation>
    <scope>IDENTIFICATION</scope>
</reference>
<evidence type="ECO:0000259" key="2">
    <source>
        <dbReference type="Pfam" id="PF25898"/>
    </source>
</evidence>
<dbReference type="PANTHER" id="PTHR36902:SF1">
    <property type="entry name" value="ENRICHED IN SURFACE-LABELED PROTEOME PROTEIN 9"/>
    <property type="match status" value="1"/>
</dbReference>
<protein>
    <submittedName>
        <fullName evidence="5">Uncharacterized protein</fullName>
    </submittedName>
</protein>
<feature type="domain" description="LolA-like" evidence="2">
    <location>
        <begin position="207"/>
        <end position="371"/>
    </location>
</feature>